<name>A0A2R8FBU2_9CHLA</name>
<evidence type="ECO:0000256" key="1">
    <source>
        <dbReference type="SAM" id="SignalP"/>
    </source>
</evidence>
<proteinExistence type="predicted"/>
<dbReference type="KEGG" id="csee:C10C_0638"/>
<dbReference type="EMBL" id="LT993738">
    <property type="protein sequence ID" value="SPN73792.1"/>
    <property type="molecule type" value="Genomic_DNA"/>
</dbReference>
<accession>A0A2R8FBU2</accession>
<protein>
    <submittedName>
        <fullName evidence="2">Uncharacterized protein</fullName>
    </submittedName>
</protein>
<evidence type="ECO:0000313" key="3">
    <source>
        <dbReference type="Proteomes" id="UP000244926"/>
    </source>
</evidence>
<reference evidence="3" key="1">
    <citation type="submission" date="2017-11" db="EMBL/GenBank/DDBJ databases">
        <authorList>
            <person name="Seth-Smith MB H."/>
        </authorList>
    </citation>
    <scope>NUCLEOTIDE SEQUENCE [LARGE SCALE GENOMIC DNA]</scope>
</reference>
<dbReference type="AlphaFoldDB" id="A0A2R8FBU2"/>
<sequence>MRTLFCCLFVLIFTSSSYTQELSPKKNNLMSYLFSLSSWEKSTNSKAYHYFLREVSSALKREEIWNNPHHLIFILMQFQQFSGEQDRFGSFLETIIRDRVSFLFLKEHATLLK</sequence>
<keyword evidence="1" id="KW-0732">Signal</keyword>
<gene>
    <name evidence="2" type="ORF">C10C_0638</name>
</gene>
<keyword evidence="3" id="KW-1185">Reference proteome</keyword>
<feature type="signal peptide" evidence="1">
    <location>
        <begin position="1"/>
        <end position="19"/>
    </location>
</feature>
<feature type="chain" id="PRO_5015350748" evidence="1">
    <location>
        <begin position="20"/>
        <end position="113"/>
    </location>
</feature>
<evidence type="ECO:0000313" key="2">
    <source>
        <dbReference type="EMBL" id="SPN73792.1"/>
    </source>
</evidence>
<dbReference type="RefSeq" id="WP_162295470.1">
    <property type="nucleotide sequence ID" value="NZ_LT993738.1"/>
</dbReference>
<organism evidence="2 3">
    <name type="scientific">Chlamydia serpentis</name>
    <dbReference type="NCBI Taxonomy" id="1967782"/>
    <lineage>
        <taxon>Bacteria</taxon>
        <taxon>Pseudomonadati</taxon>
        <taxon>Chlamydiota</taxon>
        <taxon>Chlamydiia</taxon>
        <taxon>Chlamydiales</taxon>
        <taxon>Chlamydiaceae</taxon>
        <taxon>Chlamydia/Chlamydophila group</taxon>
        <taxon>Chlamydia</taxon>
    </lineage>
</organism>
<dbReference type="Proteomes" id="UP000244926">
    <property type="component" value="Chromosome I"/>
</dbReference>